<feature type="binding site" evidence="11">
    <location>
        <begin position="39"/>
        <end position="49"/>
    </location>
    <ligand>
        <name>ATP</name>
        <dbReference type="ChEBI" id="CHEBI:30616"/>
    </ligand>
</feature>
<keyword evidence="7 11" id="KW-0067">ATP-binding</keyword>
<feature type="binding site" evidence="11">
    <location>
        <position position="237"/>
    </location>
    <ligand>
        <name>Zn(2+)</name>
        <dbReference type="ChEBI" id="CHEBI:29105"/>
    </ligand>
</feature>
<dbReference type="HAMAP" id="MF_01633">
    <property type="entry name" value="QueC"/>
    <property type="match status" value="1"/>
</dbReference>
<dbReference type="InterPro" id="IPR018317">
    <property type="entry name" value="QueC"/>
</dbReference>
<dbReference type="PIRSF" id="PIRSF006293">
    <property type="entry name" value="ExsB"/>
    <property type="match status" value="1"/>
</dbReference>
<proteinExistence type="inferred from homology"/>
<keyword evidence="2 11" id="KW-0436">Ligase</keyword>
<protein>
    <recommendedName>
        <fullName evidence="9 11">7-cyano-7-deazaguanine synthase</fullName>
        <ecNumber evidence="9 11">6.3.4.20</ecNumber>
    </recommendedName>
    <alternativeName>
        <fullName evidence="11">7-cyano-7-carbaguanine synthase</fullName>
    </alternativeName>
    <alternativeName>
        <fullName evidence="11">PreQ(0) synthase</fullName>
    </alternativeName>
    <alternativeName>
        <fullName evidence="11">Queuosine biosynthesis protein QueC</fullName>
    </alternativeName>
</protein>
<dbReference type="UniPathway" id="UPA00391"/>
<evidence type="ECO:0000256" key="10">
    <source>
        <dbReference type="ARBA" id="ARBA00047890"/>
    </source>
</evidence>
<dbReference type="EMBL" id="CDMG01000008">
    <property type="protein sequence ID" value="CRF52598.1"/>
    <property type="molecule type" value="Genomic_DNA"/>
</dbReference>
<feature type="binding site" evidence="11">
    <location>
        <position position="222"/>
    </location>
    <ligand>
        <name>Zn(2+)</name>
        <dbReference type="ChEBI" id="CHEBI:29105"/>
    </ligand>
</feature>
<evidence type="ECO:0000256" key="9">
    <source>
        <dbReference type="ARBA" id="ARBA00039149"/>
    </source>
</evidence>
<dbReference type="GO" id="GO:0016879">
    <property type="term" value="F:ligase activity, forming carbon-nitrogen bonds"/>
    <property type="evidence" value="ECO:0007669"/>
    <property type="project" value="UniProtKB-UniRule"/>
</dbReference>
<reference evidence="13" key="1">
    <citation type="submission" date="2014-12" db="EMBL/GenBank/DDBJ databases">
        <authorList>
            <person name="Jaenicke S."/>
        </authorList>
    </citation>
    <scope>NUCLEOTIDE SEQUENCE [LARGE SCALE GENOMIC DNA]</scope>
</reference>
<dbReference type="GO" id="GO:0008616">
    <property type="term" value="P:tRNA queuosine(34) biosynthetic process"/>
    <property type="evidence" value="ECO:0007669"/>
    <property type="project" value="UniProtKB-UniRule"/>
</dbReference>
<dbReference type="CDD" id="cd01995">
    <property type="entry name" value="QueC-like"/>
    <property type="match status" value="1"/>
</dbReference>
<dbReference type="PANTHER" id="PTHR42914">
    <property type="entry name" value="7-CYANO-7-DEAZAGUANINE SYNTHASE"/>
    <property type="match status" value="1"/>
</dbReference>
<dbReference type="Gene3D" id="3.40.50.620">
    <property type="entry name" value="HUPs"/>
    <property type="match status" value="1"/>
</dbReference>
<evidence type="ECO:0000256" key="7">
    <source>
        <dbReference type="ARBA" id="ARBA00022840"/>
    </source>
</evidence>
<comment type="catalytic activity">
    <reaction evidence="10 11">
        <text>7-carboxy-7-carbaguanine + NH4(+) + 2 ATP = 7-cyano-7-carbaguanine + 2 AMP + 2 diphosphate + 2 H(+)</text>
        <dbReference type="Rhea" id="RHEA:27982"/>
        <dbReference type="ChEBI" id="CHEBI:15378"/>
        <dbReference type="ChEBI" id="CHEBI:28938"/>
        <dbReference type="ChEBI" id="CHEBI:30616"/>
        <dbReference type="ChEBI" id="CHEBI:33019"/>
        <dbReference type="ChEBI" id="CHEBI:45075"/>
        <dbReference type="ChEBI" id="CHEBI:61036"/>
        <dbReference type="ChEBI" id="CHEBI:456215"/>
        <dbReference type="EC" id="6.3.4.20"/>
    </reaction>
</comment>
<dbReference type="GO" id="GO:0005524">
    <property type="term" value="F:ATP binding"/>
    <property type="evidence" value="ECO:0007669"/>
    <property type="project" value="UniProtKB-UniRule"/>
</dbReference>
<evidence type="ECO:0000313" key="13">
    <source>
        <dbReference type="Proteomes" id="UP000043437"/>
    </source>
</evidence>
<dbReference type="AlphaFoldDB" id="A0A0K2Y0Z5"/>
<evidence type="ECO:0000256" key="3">
    <source>
        <dbReference type="ARBA" id="ARBA00022723"/>
    </source>
</evidence>
<organism evidence="12 13">
    <name type="scientific">Helicobacter ailurogastricus</name>
    <dbReference type="NCBI Taxonomy" id="1578720"/>
    <lineage>
        <taxon>Bacteria</taxon>
        <taxon>Pseudomonadati</taxon>
        <taxon>Campylobacterota</taxon>
        <taxon>Epsilonproteobacteria</taxon>
        <taxon>Campylobacterales</taxon>
        <taxon>Helicobacteraceae</taxon>
        <taxon>Helicobacter</taxon>
    </lineage>
</organism>
<dbReference type="InterPro" id="IPR014729">
    <property type="entry name" value="Rossmann-like_a/b/a_fold"/>
</dbReference>
<feature type="binding site" evidence="11">
    <location>
        <position position="240"/>
    </location>
    <ligand>
        <name>Zn(2+)</name>
        <dbReference type="ChEBI" id="CHEBI:29105"/>
    </ligand>
</feature>
<keyword evidence="3 11" id="KW-0479">Metal-binding</keyword>
<accession>A0A0K2Y0Z5</accession>
<keyword evidence="6 11" id="KW-0862">Zinc</keyword>
<comment type="function">
    <text evidence="11">Catalyzes the ATP-dependent conversion of 7-carboxy-7-deazaguanine (CDG) to 7-cyano-7-deazaguanine (preQ(0)).</text>
</comment>
<comment type="similarity">
    <text evidence="8 11">Belongs to the QueC family.</text>
</comment>
<evidence type="ECO:0000256" key="2">
    <source>
        <dbReference type="ARBA" id="ARBA00022598"/>
    </source>
</evidence>
<name>A0A0K2Y0Z5_9HELI</name>
<sequence length="260" mass="28743">MVVLIPKHKKPFAIMGAILAKENPMILEKTYNASCVLCFSGGQDSTTLALWAKKAFSATHLLAFDYAQKHAIELEQAQKIAGLLNLPLKILDVRFLQEITLSALFANHPQKSHAPHPQNPDLPASFVPDRNALFFTLAHAYAFNLGADFVLVGVSQQDYSGYFDCRAAFLESLQTSLNLGAFGVPEGITFLAPFMQMSKAQEFGLARDLGGLDFVLEYTHTCYEGVRGVRHAYGYGCGVCPACQLRQAAYQEFLEHYKQN</sequence>
<dbReference type="SUPFAM" id="SSF52402">
    <property type="entry name" value="Adenine nucleotide alpha hydrolases-like"/>
    <property type="match status" value="1"/>
</dbReference>
<keyword evidence="4 11" id="KW-0547">Nucleotide-binding</keyword>
<evidence type="ECO:0000256" key="5">
    <source>
        <dbReference type="ARBA" id="ARBA00022785"/>
    </source>
</evidence>
<evidence type="ECO:0000256" key="4">
    <source>
        <dbReference type="ARBA" id="ARBA00022741"/>
    </source>
</evidence>
<dbReference type="NCBIfam" id="TIGR00364">
    <property type="entry name" value="7-cyano-7-deazaguanine synthase QueC"/>
    <property type="match status" value="1"/>
</dbReference>
<dbReference type="EC" id="6.3.4.20" evidence="9 11"/>
<evidence type="ECO:0000256" key="8">
    <source>
        <dbReference type="ARBA" id="ARBA00037993"/>
    </source>
</evidence>
<gene>
    <name evidence="11" type="primary">queC</name>
    <name evidence="12" type="ORF">HAL07_10630</name>
</gene>
<feature type="binding site" evidence="11">
    <location>
        <position position="243"/>
    </location>
    <ligand>
        <name>Zn(2+)</name>
        <dbReference type="ChEBI" id="CHEBI:29105"/>
    </ligand>
</feature>
<comment type="cofactor">
    <cofactor evidence="11">
        <name>Zn(2+)</name>
        <dbReference type="ChEBI" id="CHEBI:29105"/>
    </cofactor>
    <text evidence="11">Binds 1 zinc ion per subunit.</text>
</comment>
<dbReference type="Proteomes" id="UP000043437">
    <property type="component" value="Unassembled WGS sequence"/>
</dbReference>
<evidence type="ECO:0000256" key="1">
    <source>
        <dbReference type="ARBA" id="ARBA00005061"/>
    </source>
</evidence>
<evidence type="ECO:0000256" key="6">
    <source>
        <dbReference type="ARBA" id="ARBA00022833"/>
    </source>
</evidence>
<comment type="pathway">
    <text evidence="1 11">Purine metabolism; 7-cyano-7-deazaguanine biosynthesis.</text>
</comment>
<dbReference type="Pfam" id="PF06508">
    <property type="entry name" value="QueC"/>
    <property type="match status" value="1"/>
</dbReference>
<dbReference type="GO" id="GO:0008270">
    <property type="term" value="F:zinc ion binding"/>
    <property type="evidence" value="ECO:0007669"/>
    <property type="project" value="UniProtKB-UniRule"/>
</dbReference>
<dbReference type="PANTHER" id="PTHR42914:SF1">
    <property type="entry name" value="7-CYANO-7-DEAZAGUANINE SYNTHASE"/>
    <property type="match status" value="1"/>
</dbReference>
<evidence type="ECO:0000313" key="12">
    <source>
        <dbReference type="EMBL" id="CRF52598.1"/>
    </source>
</evidence>
<evidence type="ECO:0000256" key="11">
    <source>
        <dbReference type="HAMAP-Rule" id="MF_01633"/>
    </source>
</evidence>
<keyword evidence="5 11" id="KW-0671">Queuosine biosynthesis</keyword>